<keyword evidence="3" id="KW-0378">Hydrolase</keyword>
<keyword evidence="4" id="KW-0862">Zinc</keyword>
<organism evidence="6 7">
    <name type="scientific">Gluconobacter morbifer G707</name>
    <dbReference type="NCBI Taxonomy" id="1088869"/>
    <lineage>
        <taxon>Bacteria</taxon>
        <taxon>Pseudomonadati</taxon>
        <taxon>Pseudomonadota</taxon>
        <taxon>Alphaproteobacteria</taxon>
        <taxon>Acetobacterales</taxon>
        <taxon>Acetobacteraceae</taxon>
        <taxon>Gluconobacter</taxon>
    </lineage>
</organism>
<dbReference type="PANTHER" id="PTHR11271">
    <property type="entry name" value="GUANINE DEAMINASE"/>
    <property type="match status" value="1"/>
</dbReference>
<gene>
    <name evidence="6" type="ORF">GMO_00140</name>
</gene>
<evidence type="ECO:0000256" key="1">
    <source>
        <dbReference type="ARBA" id="ARBA00001947"/>
    </source>
</evidence>
<dbReference type="PATRIC" id="fig|1088869.3.peg.12"/>
<evidence type="ECO:0000313" key="6">
    <source>
        <dbReference type="EMBL" id="EHH68707.1"/>
    </source>
</evidence>
<accession>G6XEU9</accession>
<name>G6XEU9_9PROT</name>
<dbReference type="SUPFAM" id="SSF51556">
    <property type="entry name" value="Metallo-dependent hydrolases"/>
    <property type="match status" value="1"/>
</dbReference>
<dbReference type="GO" id="GO:0046098">
    <property type="term" value="P:guanine metabolic process"/>
    <property type="evidence" value="ECO:0007669"/>
    <property type="project" value="TreeGrafter"/>
</dbReference>
<evidence type="ECO:0000256" key="2">
    <source>
        <dbReference type="ARBA" id="ARBA00022723"/>
    </source>
</evidence>
<dbReference type="GO" id="GO:0008892">
    <property type="term" value="F:guanine deaminase activity"/>
    <property type="evidence" value="ECO:0007669"/>
    <property type="project" value="TreeGrafter"/>
</dbReference>
<dbReference type="EMBL" id="AGQV01000001">
    <property type="protein sequence ID" value="EHH68707.1"/>
    <property type="molecule type" value="Genomic_DNA"/>
</dbReference>
<evidence type="ECO:0000259" key="5">
    <source>
        <dbReference type="Pfam" id="PF01979"/>
    </source>
</evidence>
<evidence type="ECO:0000256" key="4">
    <source>
        <dbReference type="ARBA" id="ARBA00022833"/>
    </source>
</evidence>
<dbReference type="AlphaFoldDB" id="G6XEU9"/>
<evidence type="ECO:0000256" key="3">
    <source>
        <dbReference type="ARBA" id="ARBA00022801"/>
    </source>
</evidence>
<dbReference type="OrthoDB" id="9787621at2"/>
<dbReference type="Gene3D" id="2.30.40.10">
    <property type="entry name" value="Urease, subunit C, domain 1"/>
    <property type="match status" value="1"/>
</dbReference>
<dbReference type="InterPro" id="IPR006680">
    <property type="entry name" value="Amidohydro-rel"/>
</dbReference>
<dbReference type="STRING" id="1088869.GMO_00140"/>
<dbReference type="RefSeq" id="WP_008850165.1">
    <property type="nucleotide sequence ID" value="NZ_AGQV01000001.1"/>
</dbReference>
<dbReference type="Pfam" id="PF01979">
    <property type="entry name" value="Amidohydro_1"/>
    <property type="match status" value="1"/>
</dbReference>
<dbReference type="eggNOG" id="COG0402">
    <property type="taxonomic scope" value="Bacteria"/>
</dbReference>
<dbReference type="Gene3D" id="3.20.20.140">
    <property type="entry name" value="Metal-dependent hydrolases"/>
    <property type="match status" value="1"/>
</dbReference>
<dbReference type="InterPro" id="IPR051607">
    <property type="entry name" value="Metallo-dep_hydrolases"/>
</dbReference>
<comment type="cofactor">
    <cofactor evidence="1">
        <name>Zn(2+)</name>
        <dbReference type="ChEBI" id="CHEBI:29105"/>
    </cofactor>
</comment>
<dbReference type="Proteomes" id="UP000004949">
    <property type="component" value="Unassembled WGS sequence"/>
</dbReference>
<keyword evidence="7" id="KW-1185">Reference proteome</keyword>
<evidence type="ECO:0000313" key="7">
    <source>
        <dbReference type="Proteomes" id="UP000004949"/>
    </source>
</evidence>
<dbReference type="InterPro" id="IPR032466">
    <property type="entry name" value="Metal_Hydrolase"/>
</dbReference>
<feature type="domain" description="Amidohydrolase-related" evidence="5">
    <location>
        <begin position="63"/>
        <end position="439"/>
    </location>
</feature>
<keyword evidence="2" id="KW-0479">Metal-binding</keyword>
<protein>
    <submittedName>
        <fullName evidence="6">Putative guanine deaminase</fullName>
    </submittedName>
</protein>
<sequence>MNGTVVTGHVLSPETSRQTSLENVAFLIGPDGLIQERAAAGTPLHRALCARDRVVSLRPGTLLIPGVTDLHIHAPQWPQAGTALDRPLEEWLGACTFPLEARYADLAFAEAVYDDLIRTLLENGTATALYFATIHEEASLALARTCLRHGQRGLVGLVAMDHPDLCPPGYRQASADDALNATRRFIHAVRALPGNENGLVQPVITPRFIPACSDTLLRGLGQLAAELDVRVQTHASESDWEHQHVLDRTGQTDTCALDAFGLLRSHTVLAHAGFLNRDDRTLVRERNAALAHCPISNAFFAGAALPVRAVLDEHVHCGLGTDISGGYSPSIFENARQAVLTSRLLESGTDPALPTERRGLPDHRIDFQEAFWLATRGGAEALGLPAGQLKVGQMFDAIEILGTAGALRLHPQDSATICAEKIVCHASPQTIGRVWVNGVPVKAQASIT</sequence>
<dbReference type="GO" id="GO:0005829">
    <property type="term" value="C:cytosol"/>
    <property type="evidence" value="ECO:0007669"/>
    <property type="project" value="TreeGrafter"/>
</dbReference>
<proteinExistence type="predicted"/>
<dbReference type="PANTHER" id="PTHR11271:SF6">
    <property type="entry name" value="GUANINE DEAMINASE"/>
    <property type="match status" value="1"/>
</dbReference>
<reference evidence="6 7" key="1">
    <citation type="submission" date="2011-10" db="EMBL/GenBank/DDBJ databases">
        <title>Genome sequence of Gluconobacter morbifer G707, isolated from Drosophila gut.</title>
        <authorList>
            <person name="Lee W.-J."/>
            <person name="Kim E.-K."/>
        </authorList>
    </citation>
    <scope>NUCLEOTIDE SEQUENCE [LARGE SCALE GENOMIC DNA]</scope>
    <source>
        <strain evidence="6 7">G707</strain>
    </source>
</reference>
<dbReference type="GO" id="GO:0008270">
    <property type="term" value="F:zinc ion binding"/>
    <property type="evidence" value="ECO:0007669"/>
    <property type="project" value="TreeGrafter"/>
</dbReference>
<dbReference type="InterPro" id="IPR011059">
    <property type="entry name" value="Metal-dep_hydrolase_composite"/>
</dbReference>
<comment type="caution">
    <text evidence="6">The sequence shown here is derived from an EMBL/GenBank/DDBJ whole genome shotgun (WGS) entry which is preliminary data.</text>
</comment>